<dbReference type="PROSITE" id="PS50240">
    <property type="entry name" value="TRYPSIN_DOM"/>
    <property type="match status" value="1"/>
</dbReference>
<dbReference type="InterPro" id="IPR001314">
    <property type="entry name" value="Peptidase_S1A"/>
</dbReference>
<dbReference type="InterPro" id="IPR001254">
    <property type="entry name" value="Trypsin_dom"/>
</dbReference>
<dbReference type="PANTHER" id="PTHR24252:SF7">
    <property type="entry name" value="HYALIN"/>
    <property type="match status" value="1"/>
</dbReference>
<keyword evidence="3" id="KW-0732">Signal</keyword>
<gene>
    <name evidence="5" type="ORF">WA026_011635</name>
</gene>
<name>A0AAW1TRS5_9CUCU</name>
<organism evidence="5 6">
    <name type="scientific">Henosepilachna vigintioctopunctata</name>
    <dbReference type="NCBI Taxonomy" id="420089"/>
    <lineage>
        <taxon>Eukaryota</taxon>
        <taxon>Metazoa</taxon>
        <taxon>Ecdysozoa</taxon>
        <taxon>Arthropoda</taxon>
        <taxon>Hexapoda</taxon>
        <taxon>Insecta</taxon>
        <taxon>Pterygota</taxon>
        <taxon>Neoptera</taxon>
        <taxon>Endopterygota</taxon>
        <taxon>Coleoptera</taxon>
        <taxon>Polyphaga</taxon>
        <taxon>Cucujiformia</taxon>
        <taxon>Coccinelloidea</taxon>
        <taxon>Coccinellidae</taxon>
        <taxon>Epilachninae</taxon>
        <taxon>Epilachnini</taxon>
        <taxon>Henosepilachna</taxon>
    </lineage>
</organism>
<evidence type="ECO:0000256" key="2">
    <source>
        <dbReference type="RuleBase" id="RU363034"/>
    </source>
</evidence>
<sequence length="292" mass="32797">MCLCFNNLVFLILVAIKMAHSINDTDRIVGGTQCRISDYPFLVSLRYTYTSRHFCGGALISKKWVISAAHCMTKVRFLPWLLTAVVGETRSDQRTSGQFIRAHQIFSHNKFDGRTLRNDISLVLLKSDVDFVVGMIEVIHLPNAVNLSEDLTTELNGQLSIAGWGSTEIVDVGDQSPQITSRFLRCVNVSYITYEECYHLSWFATREHICTFSQTGGEDSCKGDSGGPLFHERTIYGIVSWSHGCGMPGRPSFNTRVDKYLDFINSTMRACSNRPILLDSILIFLIVIYSLA</sequence>
<dbReference type="EMBL" id="JARQZJ010000005">
    <property type="protein sequence ID" value="KAK9871380.1"/>
    <property type="molecule type" value="Genomic_DNA"/>
</dbReference>
<dbReference type="PROSITE" id="PS00135">
    <property type="entry name" value="TRYPSIN_SER"/>
    <property type="match status" value="1"/>
</dbReference>
<dbReference type="GO" id="GO:0004252">
    <property type="term" value="F:serine-type endopeptidase activity"/>
    <property type="evidence" value="ECO:0007669"/>
    <property type="project" value="InterPro"/>
</dbReference>
<dbReference type="InterPro" id="IPR018114">
    <property type="entry name" value="TRYPSIN_HIS"/>
</dbReference>
<dbReference type="PANTHER" id="PTHR24252">
    <property type="entry name" value="ACROSIN-RELATED"/>
    <property type="match status" value="1"/>
</dbReference>
<dbReference type="CDD" id="cd00190">
    <property type="entry name" value="Tryp_SPc"/>
    <property type="match status" value="1"/>
</dbReference>
<dbReference type="InterPro" id="IPR033116">
    <property type="entry name" value="TRYPSIN_SER"/>
</dbReference>
<keyword evidence="2" id="KW-0645">Protease</keyword>
<dbReference type="Gene3D" id="2.40.10.10">
    <property type="entry name" value="Trypsin-like serine proteases"/>
    <property type="match status" value="1"/>
</dbReference>
<dbReference type="SMART" id="SM00020">
    <property type="entry name" value="Tryp_SPc"/>
    <property type="match status" value="1"/>
</dbReference>
<dbReference type="Pfam" id="PF00089">
    <property type="entry name" value="Trypsin"/>
    <property type="match status" value="1"/>
</dbReference>
<dbReference type="FunFam" id="2.40.10.10:FF:000166">
    <property type="entry name" value="Trypsin"/>
    <property type="match status" value="1"/>
</dbReference>
<keyword evidence="1" id="KW-1015">Disulfide bond</keyword>
<evidence type="ECO:0000256" key="3">
    <source>
        <dbReference type="SAM" id="SignalP"/>
    </source>
</evidence>
<keyword evidence="2" id="KW-0378">Hydrolase</keyword>
<dbReference type="InterPro" id="IPR043504">
    <property type="entry name" value="Peptidase_S1_PA_chymotrypsin"/>
</dbReference>
<protein>
    <recommendedName>
        <fullName evidence="4">Peptidase S1 domain-containing protein</fullName>
    </recommendedName>
</protein>
<dbReference type="Proteomes" id="UP001431783">
    <property type="component" value="Unassembled WGS sequence"/>
</dbReference>
<keyword evidence="2" id="KW-0720">Serine protease</keyword>
<accession>A0AAW1TRS5</accession>
<dbReference type="InterPro" id="IPR009003">
    <property type="entry name" value="Peptidase_S1_PA"/>
</dbReference>
<dbReference type="PRINTS" id="PR00722">
    <property type="entry name" value="CHYMOTRYPSIN"/>
</dbReference>
<reference evidence="5 6" key="1">
    <citation type="submission" date="2023-03" db="EMBL/GenBank/DDBJ databases">
        <title>Genome insight into feeding habits of ladybird beetles.</title>
        <authorList>
            <person name="Li H.-S."/>
            <person name="Huang Y.-H."/>
            <person name="Pang H."/>
        </authorList>
    </citation>
    <scope>NUCLEOTIDE SEQUENCE [LARGE SCALE GENOMIC DNA]</scope>
    <source>
        <strain evidence="5">SYSU_2023b</strain>
        <tissue evidence="5">Whole body</tissue>
    </source>
</reference>
<keyword evidence="6" id="KW-1185">Reference proteome</keyword>
<evidence type="ECO:0000259" key="4">
    <source>
        <dbReference type="PROSITE" id="PS50240"/>
    </source>
</evidence>
<evidence type="ECO:0000313" key="5">
    <source>
        <dbReference type="EMBL" id="KAK9871380.1"/>
    </source>
</evidence>
<evidence type="ECO:0000313" key="6">
    <source>
        <dbReference type="Proteomes" id="UP001431783"/>
    </source>
</evidence>
<dbReference type="PROSITE" id="PS00134">
    <property type="entry name" value="TRYPSIN_HIS"/>
    <property type="match status" value="1"/>
</dbReference>
<evidence type="ECO:0000256" key="1">
    <source>
        <dbReference type="ARBA" id="ARBA00023157"/>
    </source>
</evidence>
<feature type="signal peptide" evidence="3">
    <location>
        <begin position="1"/>
        <end position="21"/>
    </location>
</feature>
<feature type="chain" id="PRO_5043318151" description="Peptidase S1 domain-containing protein" evidence="3">
    <location>
        <begin position="22"/>
        <end position="292"/>
    </location>
</feature>
<proteinExistence type="predicted"/>
<dbReference type="AlphaFoldDB" id="A0AAW1TRS5"/>
<comment type="caution">
    <text evidence="5">The sequence shown here is derived from an EMBL/GenBank/DDBJ whole genome shotgun (WGS) entry which is preliminary data.</text>
</comment>
<dbReference type="GO" id="GO:0006508">
    <property type="term" value="P:proteolysis"/>
    <property type="evidence" value="ECO:0007669"/>
    <property type="project" value="UniProtKB-KW"/>
</dbReference>
<dbReference type="SUPFAM" id="SSF50494">
    <property type="entry name" value="Trypsin-like serine proteases"/>
    <property type="match status" value="1"/>
</dbReference>
<feature type="domain" description="Peptidase S1" evidence="4">
    <location>
        <begin position="28"/>
        <end position="269"/>
    </location>
</feature>